<reference evidence="2" key="1">
    <citation type="submission" date="2017-01" db="EMBL/GenBank/DDBJ databases">
        <authorList>
            <person name="Varghese N."/>
            <person name="Submissions S."/>
        </authorList>
    </citation>
    <scope>NUCLEOTIDE SEQUENCE [LARGE SCALE GENOMIC DNA]</scope>
    <source>
        <strain evidence="2">CGMCC 1.7737</strain>
    </source>
</reference>
<keyword evidence="2" id="KW-1185">Reference proteome</keyword>
<dbReference type="OrthoDB" id="214734at2157"/>
<protein>
    <submittedName>
        <fullName evidence="1">Predicted nucleic acid-binding protein, contains PIN domain</fullName>
    </submittedName>
</protein>
<evidence type="ECO:0000313" key="2">
    <source>
        <dbReference type="Proteomes" id="UP000186914"/>
    </source>
</evidence>
<dbReference type="AlphaFoldDB" id="A0A1N7BAT8"/>
<dbReference type="Pfam" id="PF24109">
    <property type="entry name" value="DUF7384"/>
    <property type="match status" value="1"/>
</dbReference>
<gene>
    <name evidence="1" type="ORF">SAMN05421858_2446</name>
</gene>
<evidence type="ECO:0000313" key="1">
    <source>
        <dbReference type="EMBL" id="SIR48404.1"/>
    </source>
</evidence>
<dbReference type="RefSeq" id="WP_076430485.1">
    <property type="nucleotide sequence ID" value="NZ_FTNO01000002.1"/>
</dbReference>
<sequence>MSNPNPARIAVDADVLAADLLVGGDARETMDIVRGHSWVELVASDELLDESEWVIRQLADDPLARDWREEIEECRLEVEQSPGDHPALASAHAGNAAHIVSYDDDLRSAKTAATLQGRISVSVKRPDGFVSLFDPESLYDVVVGGEYPGPDREMEN</sequence>
<dbReference type="Proteomes" id="UP000186914">
    <property type="component" value="Unassembled WGS sequence"/>
</dbReference>
<proteinExistence type="predicted"/>
<dbReference type="InterPro" id="IPR055808">
    <property type="entry name" value="DUF7384"/>
</dbReference>
<name>A0A1N7BAT8_9EURY</name>
<dbReference type="EMBL" id="FTNO01000002">
    <property type="protein sequence ID" value="SIR48404.1"/>
    <property type="molecule type" value="Genomic_DNA"/>
</dbReference>
<accession>A0A1N7BAT8</accession>
<organism evidence="1 2">
    <name type="scientific">Haladaptatus litoreus</name>
    <dbReference type="NCBI Taxonomy" id="553468"/>
    <lineage>
        <taxon>Archaea</taxon>
        <taxon>Methanobacteriati</taxon>
        <taxon>Methanobacteriota</taxon>
        <taxon>Stenosarchaea group</taxon>
        <taxon>Halobacteria</taxon>
        <taxon>Halobacteriales</taxon>
        <taxon>Haladaptataceae</taxon>
        <taxon>Haladaptatus</taxon>
    </lineage>
</organism>